<evidence type="ECO:0000259" key="2">
    <source>
        <dbReference type="Pfam" id="PF07969"/>
    </source>
</evidence>
<keyword evidence="4" id="KW-1185">Reference proteome</keyword>
<reference evidence="3 4" key="1">
    <citation type="submission" date="2020-02" db="EMBL/GenBank/DDBJ databases">
        <authorList>
            <person name="Li X.-J."/>
            <person name="Feng X.-M."/>
        </authorList>
    </citation>
    <scope>NUCLEOTIDE SEQUENCE [LARGE SCALE GENOMIC DNA]</scope>
    <source>
        <strain evidence="3 4">CGMCC 4.7225</strain>
    </source>
</reference>
<feature type="domain" description="Amidohydrolase 3" evidence="2">
    <location>
        <begin position="404"/>
        <end position="529"/>
    </location>
</feature>
<dbReference type="GO" id="GO:0016812">
    <property type="term" value="F:hydrolase activity, acting on carbon-nitrogen (but not peptide) bonds, in cyclic amides"/>
    <property type="evidence" value="ECO:0007669"/>
    <property type="project" value="TreeGrafter"/>
</dbReference>
<dbReference type="PANTHER" id="PTHR11647">
    <property type="entry name" value="HYDRANTOINASE/DIHYDROPYRIMIDINASE FAMILY MEMBER"/>
    <property type="match status" value="1"/>
</dbReference>
<sequence length="588" mass="62175">MTSLLIKDARIVDGSGAPAEKGDVAIAGGRIVAVGAGAGDDAGLGAHRVIDAGGRVVCPGFIDTHSHVDFSIDRYPRADGMLRQGVTTIVTGNCGMSPFPAGSDGDPDTDPDTDSGSTDRRWPDLAAFAAAMSRHPLATNVAPLVGHGAVRLAAMADPGSRHPSDDELARMRDLVATAMAQGAHGMSTGLIYDPGRFAGTEEIVELARVVAGAGGFYASHIRDEGDHLVDAVREALEIGHAAGVAVQISHHKAKRRRNWGAVEKTLPMIDDAAAAGLDVLIDCYPYPASSTSLWAYLPTWARASTLLGERDEEGRVDAGLRQRVIDGMEERFPGCSSIPGADTDLDDLTISDIAIPGRYERYTGQRVVDAARAESTSPADLVLDLLLAGEKVQIIDHAMSEADMQAVLAHPRCMLGSDARLIHPEFPGVPHPRNYGTFTRFLQLALDGLMPLETAVHKCTGLPARRLGWARPGRPSPAAHLDRGLIRPGAAADLLMFDPQRFRDRSTFEDPKRFSTGLDLAVVNGVVVVENDDDTGAAAGRFVLRTGTASTPPQQSGTPHRQSGTPHRQPGTRGGDPWPDSSAGAFSP</sequence>
<feature type="domain" description="Amidohydrolase 3" evidence="2">
    <location>
        <begin position="48"/>
        <end position="278"/>
    </location>
</feature>
<dbReference type="InterPro" id="IPR013108">
    <property type="entry name" value="Amidohydro_3"/>
</dbReference>
<dbReference type="Gene3D" id="3.20.20.140">
    <property type="entry name" value="Metal-dependent hydrolases"/>
    <property type="match status" value="2"/>
</dbReference>
<evidence type="ECO:0000313" key="3">
    <source>
        <dbReference type="EMBL" id="NED96534.1"/>
    </source>
</evidence>
<organism evidence="3 4">
    <name type="scientific">Phytoactinopolyspora alkaliphila</name>
    <dbReference type="NCBI Taxonomy" id="1783498"/>
    <lineage>
        <taxon>Bacteria</taxon>
        <taxon>Bacillati</taxon>
        <taxon>Actinomycetota</taxon>
        <taxon>Actinomycetes</taxon>
        <taxon>Jiangellales</taxon>
        <taxon>Jiangellaceae</taxon>
        <taxon>Phytoactinopolyspora</taxon>
    </lineage>
</organism>
<dbReference type="InterPro" id="IPR032466">
    <property type="entry name" value="Metal_Hydrolase"/>
</dbReference>
<dbReference type="SUPFAM" id="SSF51556">
    <property type="entry name" value="Metallo-dependent hydrolases"/>
    <property type="match status" value="1"/>
</dbReference>
<feature type="region of interest" description="Disordered" evidence="1">
    <location>
        <begin position="93"/>
        <end position="120"/>
    </location>
</feature>
<proteinExistence type="predicted"/>
<dbReference type="InterPro" id="IPR050378">
    <property type="entry name" value="Metallo-dep_Hydrolases_sf"/>
</dbReference>
<dbReference type="GO" id="GO:0005829">
    <property type="term" value="C:cytosol"/>
    <property type="evidence" value="ECO:0007669"/>
    <property type="project" value="TreeGrafter"/>
</dbReference>
<accession>A0A6N9YNH5</accession>
<evidence type="ECO:0000256" key="1">
    <source>
        <dbReference type="SAM" id="MobiDB-lite"/>
    </source>
</evidence>
<dbReference type="EMBL" id="JAAGOB010000007">
    <property type="protein sequence ID" value="NED96534.1"/>
    <property type="molecule type" value="Genomic_DNA"/>
</dbReference>
<keyword evidence="3" id="KW-0378">Hydrolase</keyword>
<dbReference type="PANTHER" id="PTHR11647:SF1">
    <property type="entry name" value="COLLAPSIN RESPONSE MEDIATOR PROTEIN"/>
    <property type="match status" value="1"/>
</dbReference>
<dbReference type="SUPFAM" id="SSF51338">
    <property type="entry name" value="Composite domain of metallo-dependent hydrolases"/>
    <property type="match status" value="1"/>
</dbReference>
<name>A0A6N9YNH5_9ACTN</name>
<dbReference type="Pfam" id="PF07969">
    <property type="entry name" value="Amidohydro_3"/>
    <property type="match status" value="2"/>
</dbReference>
<dbReference type="InterPro" id="IPR011059">
    <property type="entry name" value="Metal-dep_hydrolase_composite"/>
</dbReference>
<dbReference type="AlphaFoldDB" id="A0A6N9YNH5"/>
<protein>
    <submittedName>
        <fullName evidence="3">Amidohydrolase family protein</fullName>
    </submittedName>
</protein>
<gene>
    <name evidence="3" type="ORF">G1H11_14585</name>
</gene>
<comment type="caution">
    <text evidence="3">The sequence shown here is derived from an EMBL/GenBank/DDBJ whole genome shotgun (WGS) entry which is preliminary data.</text>
</comment>
<feature type="region of interest" description="Disordered" evidence="1">
    <location>
        <begin position="546"/>
        <end position="588"/>
    </location>
</feature>
<dbReference type="Proteomes" id="UP000469185">
    <property type="component" value="Unassembled WGS sequence"/>
</dbReference>
<dbReference type="RefSeq" id="WP_163819318.1">
    <property type="nucleotide sequence ID" value="NZ_JAAGOB010000007.1"/>
</dbReference>
<feature type="compositionally biased region" description="Polar residues" evidence="1">
    <location>
        <begin position="547"/>
        <end position="566"/>
    </location>
</feature>
<evidence type="ECO:0000313" key="4">
    <source>
        <dbReference type="Proteomes" id="UP000469185"/>
    </source>
</evidence>